<reference evidence="1 2" key="1">
    <citation type="journal article" date="2023" name="Plants (Basel)">
        <title>Bridging the Gap: Combining Genomics and Transcriptomics Approaches to Understand Stylosanthes scabra, an Orphan Legume from the Brazilian Caatinga.</title>
        <authorList>
            <person name="Ferreira-Neto J.R.C."/>
            <person name="da Silva M.D."/>
            <person name="Binneck E."/>
            <person name="de Melo N.F."/>
            <person name="da Silva R.H."/>
            <person name="de Melo A.L.T.M."/>
            <person name="Pandolfi V."/>
            <person name="Bustamante F.O."/>
            <person name="Brasileiro-Vidal A.C."/>
            <person name="Benko-Iseppon A.M."/>
        </authorList>
    </citation>
    <scope>NUCLEOTIDE SEQUENCE [LARGE SCALE GENOMIC DNA]</scope>
    <source>
        <tissue evidence="1">Leaves</tissue>
    </source>
</reference>
<dbReference type="InterPro" id="IPR052929">
    <property type="entry name" value="RNase_H-like_EbsB-rel"/>
</dbReference>
<organism evidence="1 2">
    <name type="scientific">Stylosanthes scabra</name>
    <dbReference type="NCBI Taxonomy" id="79078"/>
    <lineage>
        <taxon>Eukaryota</taxon>
        <taxon>Viridiplantae</taxon>
        <taxon>Streptophyta</taxon>
        <taxon>Embryophyta</taxon>
        <taxon>Tracheophyta</taxon>
        <taxon>Spermatophyta</taxon>
        <taxon>Magnoliopsida</taxon>
        <taxon>eudicotyledons</taxon>
        <taxon>Gunneridae</taxon>
        <taxon>Pentapetalae</taxon>
        <taxon>rosids</taxon>
        <taxon>fabids</taxon>
        <taxon>Fabales</taxon>
        <taxon>Fabaceae</taxon>
        <taxon>Papilionoideae</taxon>
        <taxon>50 kb inversion clade</taxon>
        <taxon>dalbergioids sensu lato</taxon>
        <taxon>Dalbergieae</taxon>
        <taxon>Pterocarpus clade</taxon>
        <taxon>Stylosanthes</taxon>
    </lineage>
</organism>
<evidence type="ECO:0000313" key="2">
    <source>
        <dbReference type="Proteomes" id="UP001341840"/>
    </source>
</evidence>
<keyword evidence="2" id="KW-1185">Reference proteome</keyword>
<dbReference type="EMBL" id="JASCZI010211842">
    <property type="protein sequence ID" value="MED6197068.1"/>
    <property type="molecule type" value="Genomic_DNA"/>
</dbReference>
<protein>
    <recommendedName>
        <fullName evidence="3">RNase H type-1 domain-containing protein</fullName>
    </recommendedName>
</protein>
<sequence>MRGQVTWHAPPKEWTKCNIDAAFTGNSERNAVAVVVRNHEGMLIAGTTSIITVHSSLAAEAIAMAKALPECEIATNCKVRARLGLITSTDPRNNSIHNNGRNTPIRGYRTNAASITNQHHRQQEQLTILAETSHRNELRCIDYPGRTMHQVDTRIDTSRFWSSVPRAASSMAPATTN</sequence>
<accession>A0ABU6XJB5</accession>
<gene>
    <name evidence="1" type="ORF">PIB30_053246</name>
</gene>
<dbReference type="Proteomes" id="UP001341840">
    <property type="component" value="Unassembled WGS sequence"/>
</dbReference>
<proteinExistence type="predicted"/>
<name>A0ABU6XJB5_9FABA</name>
<dbReference type="PANTHER" id="PTHR47074">
    <property type="entry name" value="BNAC02G40300D PROTEIN"/>
    <property type="match status" value="1"/>
</dbReference>
<comment type="caution">
    <text evidence="1">The sequence shown here is derived from an EMBL/GenBank/DDBJ whole genome shotgun (WGS) entry which is preliminary data.</text>
</comment>
<evidence type="ECO:0008006" key="3">
    <source>
        <dbReference type="Google" id="ProtNLM"/>
    </source>
</evidence>
<evidence type="ECO:0000313" key="1">
    <source>
        <dbReference type="EMBL" id="MED6197068.1"/>
    </source>
</evidence>
<dbReference type="PANTHER" id="PTHR47074:SF11">
    <property type="entry name" value="REVERSE TRANSCRIPTASE-LIKE PROTEIN"/>
    <property type="match status" value="1"/>
</dbReference>